<dbReference type="EMBL" id="CP001686">
    <property type="protein sequence ID" value="ACV05878.1"/>
    <property type="molecule type" value="Genomic_DNA"/>
</dbReference>
<feature type="active site" description="Proton acceptor" evidence="3">
    <location>
        <position position="91"/>
    </location>
</feature>
<dbReference type="HOGENOM" id="CLU_040416_1_2_11"/>
<evidence type="ECO:0000256" key="3">
    <source>
        <dbReference type="HAMAP-Rule" id="MF_00528"/>
    </source>
</evidence>
<gene>
    <name evidence="4" type="ordered locus">Ksed_08240</name>
</gene>
<comment type="catalytic activity">
    <reaction evidence="3">
        <text>a 2'-deoxyribonucleoside 5'-triphosphate + H2O = a 2'-deoxyribonucleoside 5'-phosphate + diphosphate + H(+)</text>
        <dbReference type="Rhea" id="RHEA:44644"/>
        <dbReference type="ChEBI" id="CHEBI:15377"/>
        <dbReference type="ChEBI" id="CHEBI:15378"/>
        <dbReference type="ChEBI" id="CHEBI:33019"/>
        <dbReference type="ChEBI" id="CHEBI:61560"/>
        <dbReference type="ChEBI" id="CHEBI:65317"/>
        <dbReference type="EC" id="3.6.1.9"/>
    </reaction>
</comment>
<keyword evidence="3" id="KW-0546">Nucleotide metabolism</keyword>
<dbReference type="Gene3D" id="3.90.950.10">
    <property type="match status" value="1"/>
</dbReference>
<keyword evidence="2 3" id="KW-0378">Hydrolase</keyword>
<keyword evidence="5" id="KW-1185">Reference proteome</keyword>
<dbReference type="EC" id="3.6.1.9" evidence="3"/>
<dbReference type="GO" id="GO:0047429">
    <property type="term" value="F:nucleoside triphosphate diphosphatase activity"/>
    <property type="evidence" value="ECO:0007669"/>
    <property type="project" value="UniProtKB-EC"/>
</dbReference>
<dbReference type="InterPro" id="IPR029001">
    <property type="entry name" value="ITPase-like_fam"/>
</dbReference>
<organism evidence="4 5">
    <name type="scientific">Kytococcus sedentarius (strain ATCC 14392 / DSM 20547 / JCM 11482 / CCUG 33030 / NBRC 15357 / NCTC 11040 / CCM 314 / 541)</name>
    <name type="common">Micrococcus sedentarius</name>
    <dbReference type="NCBI Taxonomy" id="478801"/>
    <lineage>
        <taxon>Bacteria</taxon>
        <taxon>Bacillati</taxon>
        <taxon>Actinomycetota</taxon>
        <taxon>Actinomycetes</taxon>
        <taxon>Micrococcales</taxon>
        <taxon>Kytococcaceae</taxon>
        <taxon>Kytococcus</taxon>
    </lineage>
</organism>
<dbReference type="SUPFAM" id="SSF52972">
    <property type="entry name" value="ITPase-like"/>
    <property type="match status" value="1"/>
</dbReference>
<dbReference type="STRING" id="478801.Ksed_08240"/>
<protein>
    <recommendedName>
        <fullName evidence="3">Nucleoside triphosphate pyrophosphatase</fullName>
        <ecNumber evidence="3">3.6.1.9</ecNumber>
    </recommendedName>
    <alternativeName>
        <fullName evidence="3">Nucleotide pyrophosphatase</fullName>
        <shortName evidence="3">Nucleotide PPase</shortName>
    </alternativeName>
</protein>
<dbReference type="HAMAP" id="MF_00528">
    <property type="entry name" value="Maf"/>
    <property type="match status" value="1"/>
</dbReference>
<dbReference type="Pfam" id="PF02545">
    <property type="entry name" value="Maf"/>
    <property type="match status" value="1"/>
</dbReference>
<comment type="function">
    <text evidence="3">Nucleoside triphosphate pyrophosphatase. May have a dual role in cell division arrest and in preventing the incorporation of modified nucleotides into cellular nucleic acids.</text>
</comment>
<dbReference type="GO" id="GO:0005737">
    <property type="term" value="C:cytoplasm"/>
    <property type="evidence" value="ECO:0007669"/>
    <property type="project" value="UniProtKB-SubCell"/>
</dbReference>
<dbReference type="PIRSF" id="PIRSF006305">
    <property type="entry name" value="Maf"/>
    <property type="match status" value="1"/>
</dbReference>
<dbReference type="PANTHER" id="PTHR43213">
    <property type="entry name" value="BIFUNCTIONAL DTTP/UTP PYROPHOSPHATASE/METHYLTRANSFERASE PROTEIN-RELATED"/>
    <property type="match status" value="1"/>
</dbReference>
<dbReference type="KEGG" id="kse:Ksed_08240"/>
<dbReference type="eggNOG" id="COG0424">
    <property type="taxonomic scope" value="Bacteria"/>
</dbReference>
<proteinExistence type="inferred from homology"/>
<name>C7NFE3_KYTSD</name>
<evidence type="ECO:0000313" key="4">
    <source>
        <dbReference type="EMBL" id="ACV05878.1"/>
    </source>
</evidence>
<comment type="similarity">
    <text evidence="3">Belongs to the Maf family.</text>
</comment>
<comment type="subcellular location">
    <subcellularLocation>
        <location evidence="3">Cytoplasm</location>
    </subcellularLocation>
</comment>
<comment type="cofactor">
    <cofactor evidence="1 3">
        <name>a divalent metal cation</name>
        <dbReference type="ChEBI" id="CHEBI:60240"/>
    </cofactor>
</comment>
<dbReference type="Proteomes" id="UP000006666">
    <property type="component" value="Chromosome"/>
</dbReference>
<evidence type="ECO:0000256" key="1">
    <source>
        <dbReference type="ARBA" id="ARBA00001968"/>
    </source>
</evidence>
<dbReference type="PANTHER" id="PTHR43213:SF5">
    <property type="entry name" value="BIFUNCTIONAL DTTP_UTP PYROPHOSPHATASE_METHYLTRANSFERASE PROTEIN-RELATED"/>
    <property type="match status" value="1"/>
</dbReference>
<dbReference type="CDD" id="cd00555">
    <property type="entry name" value="Maf"/>
    <property type="match status" value="1"/>
</dbReference>
<dbReference type="GO" id="GO:0009117">
    <property type="term" value="P:nucleotide metabolic process"/>
    <property type="evidence" value="ECO:0007669"/>
    <property type="project" value="UniProtKB-KW"/>
</dbReference>
<comment type="catalytic activity">
    <reaction evidence="3">
        <text>a ribonucleoside 5'-triphosphate + H2O = a ribonucleoside 5'-phosphate + diphosphate + H(+)</text>
        <dbReference type="Rhea" id="RHEA:23996"/>
        <dbReference type="ChEBI" id="CHEBI:15377"/>
        <dbReference type="ChEBI" id="CHEBI:15378"/>
        <dbReference type="ChEBI" id="CHEBI:33019"/>
        <dbReference type="ChEBI" id="CHEBI:58043"/>
        <dbReference type="ChEBI" id="CHEBI:61557"/>
        <dbReference type="EC" id="3.6.1.9"/>
    </reaction>
</comment>
<accession>C7NFE3</accession>
<sequence length="226" mass="23245">MSAAQHERPGHRLVLASQSPSRFALLGAAGIEPRVHVSGVDEGAELARAQEAAGQAFSPDEVALVLARAKCEAAASELAEDATAEVVIGCDSVLELDGDVHGKPGTPEVAAERWRSMRGRTGTLHTGHWLIDLRDTDPEGEGGSGATLGAVASTDLTFAEVTDAEIEAYVATGEPLGVAGAFTLEGHGAPFITRVEGDPSAVQGLSLSLLRELLAAAGIGIHELWG</sequence>
<evidence type="ECO:0000256" key="2">
    <source>
        <dbReference type="ARBA" id="ARBA00022801"/>
    </source>
</evidence>
<evidence type="ECO:0000313" key="5">
    <source>
        <dbReference type="Proteomes" id="UP000006666"/>
    </source>
</evidence>
<dbReference type="AlphaFoldDB" id="C7NFE3"/>
<dbReference type="InterPro" id="IPR003697">
    <property type="entry name" value="Maf-like"/>
</dbReference>
<keyword evidence="3" id="KW-0963">Cytoplasm</keyword>
<dbReference type="RefSeq" id="WP_012802293.1">
    <property type="nucleotide sequence ID" value="NC_013169.1"/>
</dbReference>
<reference evidence="4 5" key="1">
    <citation type="journal article" date="2009" name="Stand. Genomic Sci.">
        <title>Complete genome sequence of Kytococcus sedentarius type strain (541).</title>
        <authorList>
            <person name="Sims D."/>
            <person name="Brettin T."/>
            <person name="Detter J.C."/>
            <person name="Han C."/>
            <person name="Lapidus A."/>
            <person name="Copeland A."/>
            <person name="Glavina Del Rio T."/>
            <person name="Nolan M."/>
            <person name="Chen F."/>
            <person name="Lucas S."/>
            <person name="Tice H."/>
            <person name="Cheng J.F."/>
            <person name="Bruce D."/>
            <person name="Goodwin L."/>
            <person name="Pitluck S."/>
            <person name="Ovchinnikova G."/>
            <person name="Pati A."/>
            <person name="Ivanova N."/>
            <person name="Mavrommatis K."/>
            <person name="Chen A."/>
            <person name="Palaniappan K."/>
            <person name="D'haeseleer P."/>
            <person name="Chain P."/>
            <person name="Bristow J."/>
            <person name="Eisen J.A."/>
            <person name="Markowitz V."/>
            <person name="Hugenholtz P."/>
            <person name="Schneider S."/>
            <person name="Goker M."/>
            <person name="Pukall R."/>
            <person name="Kyrpides N.C."/>
            <person name="Klenk H.P."/>
        </authorList>
    </citation>
    <scope>NUCLEOTIDE SEQUENCE [LARGE SCALE GENOMIC DNA]</scope>
    <source>
        <strain evidence="5">ATCC 14392 / DSM 20547 / JCM 11482 / CCUG 33030 / NBRC 15357 / NCTC 11040 / CCM 314 / 541</strain>
    </source>
</reference>
<comment type="caution">
    <text evidence="3">Lacks conserved residue(s) required for the propagation of feature annotation.</text>
</comment>
<dbReference type="NCBIfam" id="TIGR00172">
    <property type="entry name" value="maf"/>
    <property type="match status" value="1"/>
</dbReference>